<name>A0A1M7TJZ7_9BRAD</name>
<keyword evidence="3" id="KW-1185">Reference proteome</keyword>
<feature type="region of interest" description="Disordered" evidence="1">
    <location>
        <begin position="1"/>
        <end position="92"/>
    </location>
</feature>
<accession>A0A1M7TJZ7</accession>
<proteinExistence type="predicted"/>
<dbReference type="AlphaFoldDB" id="A0A1M7TJZ7"/>
<feature type="compositionally biased region" description="Polar residues" evidence="1">
    <location>
        <begin position="76"/>
        <end position="86"/>
    </location>
</feature>
<dbReference type="OrthoDB" id="8253300at2"/>
<dbReference type="Proteomes" id="UP000184096">
    <property type="component" value="Chromosome I"/>
</dbReference>
<feature type="compositionally biased region" description="Basic residues" evidence="1">
    <location>
        <begin position="17"/>
        <end position="27"/>
    </location>
</feature>
<organism evidence="2 3">
    <name type="scientific">Bradyrhizobium erythrophlei</name>
    <dbReference type="NCBI Taxonomy" id="1437360"/>
    <lineage>
        <taxon>Bacteria</taxon>
        <taxon>Pseudomonadati</taxon>
        <taxon>Pseudomonadota</taxon>
        <taxon>Alphaproteobacteria</taxon>
        <taxon>Hyphomicrobiales</taxon>
        <taxon>Nitrobacteraceae</taxon>
        <taxon>Bradyrhizobium</taxon>
    </lineage>
</organism>
<dbReference type="RefSeq" id="WP_072817669.1">
    <property type="nucleotide sequence ID" value="NZ_LT670849.1"/>
</dbReference>
<evidence type="ECO:0000313" key="2">
    <source>
        <dbReference type="EMBL" id="SHN71072.1"/>
    </source>
</evidence>
<evidence type="ECO:0000313" key="3">
    <source>
        <dbReference type="Proteomes" id="UP000184096"/>
    </source>
</evidence>
<protein>
    <submittedName>
        <fullName evidence="2">Uncharacterized protein</fullName>
    </submittedName>
</protein>
<sequence>MSKHHTLPPIIYTPPPKPKKTEKKRRIGVGLTGELDETAETRESGAANQPMPMRLPAQNFPEIEGADRKPRHPSGRLSQGTLSVLLQAQELK</sequence>
<evidence type="ECO:0000256" key="1">
    <source>
        <dbReference type="SAM" id="MobiDB-lite"/>
    </source>
</evidence>
<reference evidence="3" key="1">
    <citation type="submission" date="2016-11" db="EMBL/GenBank/DDBJ databases">
        <authorList>
            <person name="Varghese N."/>
            <person name="Submissions S."/>
        </authorList>
    </citation>
    <scope>NUCLEOTIDE SEQUENCE [LARGE SCALE GENOMIC DNA]</scope>
    <source>
        <strain evidence="3">GAS401</strain>
    </source>
</reference>
<gene>
    <name evidence="2" type="ORF">SAMN05444170_1922</name>
</gene>
<dbReference type="EMBL" id="LT670849">
    <property type="protein sequence ID" value="SHN71072.1"/>
    <property type="molecule type" value="Genomic_DNA"/>
</dbReference>